<dbReference type="Pfam" id="PF07045">
    <property type="entry name" value="DUF1330"/>
    <property type="match status" value="1"/>
</dbReference>
<dbReference type="EMBL" id="FMZW01000022">
    <property type="protein sequence ID" value="SDE21969.1"/>
    <property type="molecule type" value="Genomic_DNA"/>
</dbReference>
<feature type="domain" description="DUF1330" evidence="1">
    <location>
        <begin position="32"/>
        <end position="125"/>
    </location>
</feature>
<evidence type="ECO:0000313" key="2">
    <source>
        <dbReference type="EMBL" id="SDE21969.1"/>
    </source>
</evidence>
<dbReference type="InterPro" id="IPR011008">
    <property type="entry name" value="Dimeric_a/b-barrel"/>
</dbReference>
<dbReference type="AlphaFoldDB" id="A0A1G7B4E6"/>
<dbReference type="Gene3D" id="3.30.70.100">
    <property type="match status" value="1"/>
</dbReference>
<gene>
    <name evidence="2" type="ORF">SAMN05216337_10222</name>
</gene>
<reference evidence="2 3" key="1">
    <citation type="submission" date="2016-10" db="EMBL/GenBank/DDBJ databases">
        <authorList>
            <person name="de Groot N.N."/>
        </authorList>
    </citation>
    <scope>NUCLEOTIDE SEQUENCE [LARGE SCALE GENOMIC DNA]</scope>
    <source>
        <strain evidence="2 3">R5</strain>
    </source>
</reference>
<evidence type="ECO:0000259" key="1">
    <source>
        <dbReference type="Pfam" id="PF07045"/>
    </source>
</evidence>
<dbReference type="InterPro" id="IPR010753">
    <property type="entry name" value="DUF1330"/>
</dbReference>
<dbReference type="Proteomes" id="UP000199245">
    <property type="component" value="Unassembled WGS sequence"/>
</dbReference>
<dbReference type="SUPFAM" id="SSF54909">
    <property type="entry name" value="Dimeric alpha+beta barrel"/>
    <property type="match status" value="1"/>
</dbReference>
<proteinExistence type="predicted"/>
<name>A0A1G7B4E6_9BRAD</name>
<organism evidence="2 3">
    <name type="scientific">Bradyrhizobium brasilense</name>
    <dbReference type="NCBI Taxonomy" id="1419277"/>
    <lineage>
        <taxon>Bacteria</taxon>
        <taxon>Pseudomonadati</taxon>
        <taxon>Pseudomonadota</taxon>
        <taxon>Alphaproteobacteria</taxon>
        <taxon>Hyphomicrobiales</taxon>
        <taxon>Nitrobacteraceae</taxon>
        <taxon>Bradyrhizobium</taxon>
    </lineage>
</organism>
<protein>
    <recommendedName>
        <fullName evidence="1">DUF1330 domain-containing protein</fullName>
    </recommendedName>
</protein>
<dbReference type="RefSeq" id="WP_143029642.1">
    <property type="nucleotide sequence ID" value="NZ_FMZW01000022.1"/>
</dbReference>
<accession>A0A1G7B4E6</accession>
<evidence type="ECO:0000313" key="3">
    <source>
        <dbReference type="Proteomes" id="UP000199245"/>
    </source>
</evidence>
<sequence>MRTKYLMALSLLSGIAIGGFAFQGLHAQTKLKAYSIGEIEPIAGATVSPAYIEAARRALAEAGGRSMGTLKGRVFHAEGGPAPISVAMTEWDSADAAIAFFQSKVWKDLAPEGAKTAKTIRRYIVEVEK</sequence>